<dbReference type="HOGENOM" id="CLU_010194_1_3_10"/>
<dbReference type="PRINTS" id="PR00080">
    <property type="entry name" value="SDRFAMILY"/>
</dbReference>
<evidence type="ECO:0000313" key="14">
    <source>
        <dbReference type="EMBL" id="ACF10557.1"/>
    </source>
</evidence>
<comment type="pathway">
    <text evidence="1 12">Lipid metabolism; fatty acid biosynthesis.</text>
</comment>
<feature type="binding site" evidence="11">
    <location>
        <position position="90"/>
    </location>
    <ligand>
        <name>NADP(+)</name>
        <dbReference type="ChEBI" id="CHEBI:58349"/>
    </ligand>
</feature>
<evidence type="ECO:0000313" key="15">
    <source>
        <dbReference type="Proteomes" id="UP000008811"/>
    </source>
</evidence>
<evidence type="ECO:0000256" key="4">
    <source>
        <dbReference type="ARBA" id="ARBA00022516"/>
    </source>
</evidence>
<evidence type="ECO:0000256" key="10">
    <source>
        <dbReference type="PIRSR" id="PIRSR611284-1"/>
    </source>
</evidence>
<feature type="active site" description="Proton acceptor" evidence="10">
    <location>
        <position position="155"/>
    </location>
</feature>
<keyword evidence="6 11" id="KW-0521">NADP</keyword>
<dbReference type="EMBL" id="CP001099">
    <property type="protein sequence ID" value="ACF10557.1"/>
    <property type="molecule type" value="Genomic_DNA"/>
</dbReference>
<dbReference type="Pfam" id="PF13561">
    <property type="entry name" value="adh_short_C2"/>
    <property type="match status" value="1"/>
</dbReference>
<dbReference type="NCBIfam" id="TIGR01830">
    <property type="entry name" value="3oxo_ACP_reduc"/>
    <property type="match status" value="1"/>
</dbReference>
<gene>
    <name evidence="14" type="ordered locus">Cpar_0129</name>
</gene>
<evidence type="ECO:0000256" key="1">
    <source>
        <dbReference type="ARBA" id="ARBA00005194"/>
    </source>
</evidence>
<protein>
    <recommendedName>
        <fullName evidence="3 12">3-oxoacyl-[acyl-carrier-protein] reductase</fullName>
        <ecNumber evidence="3 12">1.1.1.100</ecNumber>
    </recommendedName>
</protein>
<dbReference type="NCBIfam" id="NF004198">
    <property type="entry name" value="PRK05653.1-3"/>
    <property type="match status" value="1"/>
</dbReference>
<sequence>MTMFEGKTAIITGAARGIGQAIALDLAAKGADIVIGDVKAEWLSETEEALKQLGAKVTCKELDVTSAEACQNVFNDVAKENGRIDILVNNAGITRDGLLMRMSEEDWDAVLTVNLKGTFNCTKAATRTMMKQRSGSIINIASIIGLMGNAGQANYAASKGGVIAFTKSVAKELASRNVRANAIAPGFISSKMTDALSEEVQQQMLAAIPLGVFGSPQNVADAVTFLASDQSAYITGQVLSVNGGMYM</sequence>
<dbReference type="Proteomes" id="UP000008811">
    <property type="component" value="Chromosome"/>
</dbReference>
<keyword evidence="8 12" id="KW-0443">Lipid metabolism</keyword>
<keyword evidence="7 12" id="KW-0560">Oxidoreductase</keyword>
<dbReference type="GO" id="GO:0030497">
    <property type="term" value="P:fatty acid elongation"/>
    <property type="evidence" value="ECO:0007669"/>
    <property type="project" value="TreeGrafter"/>
</dbReference>
<evidence type="ECO:0000256" key="11">
    <source>
        <dbReference type="PIRSR" id="PIRSR611284-2"/>
    </source>
</evidence>
<evidence type="ECO:0000256" key="8">
    <source>
        <dbReference type="ARBA" id="ARBA00023098"/>
    </source>
</evidence>
<dbReference type="GO" id="GO:0004316">
    <property type="term" value="F:3-oxoacyl-[acyl-carrier-protein] reductase (NADPH) activity"/>
    <property type="evidence" value="ECO:0007669"/>
    <property type="project" value="UniProtKB-UniRule"/>
</dbReference>
<feature type="binding site" evidence="11">
    <location>
        <begin position="13"/>
        <end position="16"/>
    </location>
    <ligand>
        <name>NADP(+)</name>
        <dbReference type="ChEBI" id="CHEBI:58349"/>
    </ligand>
</feature>
<dbReference type="STRING" id="517417.Cpar_0129"/>
<comment type="catalytic activity">
    <reaction evidence="12">
        <text>a (3R)-hydroxyacyl-[ACP] + NADP(+) = a 3-oxoacyl-[ACP] + NADPH + H(+)</text>
        <dbReference type="Rhea" id="RHEA:17397"/>
        <dbReference type="Rhea" id="RHEA-COMP:9916"/>
        <dbReference type="Rhea" id="RHEA-COMP:9945"/>
        <dbReference type="ChEBI" id="CHEBI:15378"/>
        <dbReference type="ChEBI" id="CHEBI:57783"/>
        <dbReference type="ChEBI" id="CHEBI:58349"/>
        <dbReference type="ChEBI" id="CHEBI:78776"/>
        <dbReference type="ChEBI" id="CHEBI:78827"/>
        <dbReference type="EC" id="1.1.1.100"/>
    </reaction>
</comment>
<dbReference type="PROSITE" id="PS00061">
    <property type="entry name" value="ADH_SHORT"/>
    <property type="match status" value="1"/>
</dbReference>
<feature type="domain" description="Ketoreductase" evidence="13">
    <location>
        <begin position="7"/>
        <end position="191"/>
    </location>
</feature>
<dbReference type="InterPro" id="IPR036291">
    <property type="entry name" value="NAD(P)-bd_dom_sf"/>
</dbReference>
<dbReference type="CDD" id="cd05333">
    <property type="entry name" value="BKR_SDR_c"/>
    <property type="match status" value="1"/>
</dbReference>
<name>B3QRN5_CHLP8</name>
<accession>B3QRN5</accession>
<dbReference type="SUPFAM" id="SSF51735">
    <property type="entry name" value="NAD(P)-binding Rossmann-fold domains"/>
    <property type="match status" value="1"/>
</dbReference>
<keyword evidence="9 12" id="KW-0275">Fatty acid biosynthesis</keyword>
<evidence type="ECO:0000259" key="13">
    <source>
        <dbReference type="SMART" id="SM00822"/>
    </source>
</evidence>
<evidence type="ECO:0000256" key="7">
    <source>
        <dbReference type="ARBA" id="ARBA00023002"/>
    </source>
</evidence>
<evidence type="ECO:0000256" key="3">
    <source>
        <dbReference type="ARBA" id="ARBA00012948"/>
    </source>
</evidence>
<proteinExistence type="inferred from homology"/>
<feature type="binding site" evidence="11">
    <location>
        <position position="188"/>
    </location>
    <ligand>
        <name>NADP(+)</name>
        <dbReference type="ChEBI" id="CHEBI:58349"/>
    </ligand>
</feature>
<dbReference type="PRINTS" id="PR00081">
    <property type="entry name" value="GDHRDH"/>
</dbReference>
<organism evidence="14 15">
    <name type="scientific">Chlorobaculum parvum (strain DSM 263 / NCIMB 8327)</name>
    <name type="common">Chlorobium vibrioforme subsp. thiosulfatophilum</name>
    <dbReference type="NCBI Taxonomy" id="517417"/>
    <lineage>
        <taxon>Bacteria</taxon>
        <taxon>Pseudomonadati</taxon>
        <taxon>Chlorobiota</taxon>
        <taxon>Chlorobiia</taxon>
        <taxon>Chlorobiales</taxon>
        <taxon>Chlorobiaceae</taxon>
        <taxon>Chlorobaculum</taxon>
    </lineage>
</organism>
<evidence type="ECO:0000256" key="2">
    <source>
        <dbReference type="ARBA" id="ARBA00006484"/>
    </source>
</evidence>
<dbReference type="eggNOG" id="COG1028">
    <property type="taxonomic scope" value="Bacteria"/>
</dbReference>
<dbReference type="InterPro" id="IPR020904">
    <property type="entry name" value="Sc_DH/Rdtase_CS"/>
</dbReference>
<dbReference type="KEGG" id="cpc:Cpar_0129"/>
<keyword evidence="4 12" id="KW-0444">Lipid biosynthesis</keyword>
<dbReference type="SMART" id="SM00822">
    <property type="entry name" value="PKS_KR"/>
    <property type="match status" value="1"/>
</dbReference>
<dbReference type="NCBIfam" id="NF005559">
    <property type="entry name" value="PRK07231.1"/>
    <property type="match status" value="1"/>
</dbReference>
<evidence type="ECO:0000256" key="5">
    <source>
        <dbReference type="ARBA" id="ARBA00022832"/>
    </source>
</evidence>
<dbReference type="InterPro" id="IPR011284">
    <property type="entry name" value="3oxo_ACP_reduc"/>
</dbReference>
<evidence type="ECO:0000256" key="12">
    <source>
        <dbReference type="RuleBase" id="RU366074"/>
    </source>
</evidence>
<dbReference type="PANTHER" id="PTHR42760">
    <property type="entry name" value="SHORT-CHAIN DEHYDROGENASES/REDUCTASES FAMILY MEMBER"/>
    <property type="match status" value="1"/>
</dbReference>
<feature type="binding site" evidence="11">
    <location>
        <begin position="155"/>
        <end position="159"/>
    </location>
    <ligand>
        <name>NADP(+)</name>
        <dbReference type="ChEBI" id="CHEBI:58349"/>
    </ligand>
</feature>
<keyword evidence="5 12" id="KW-0276">Fatty acid metabolism</keyword>
<comment type="function">
    <text evidence="12">Catalyzes the NADPH-dependent reduction of beta-ketoacyl-ACP substrates to beta-hydroxyacyl-ACP products, the first reductive step in the elongation cycle of fatty acid biosynthesis.</text>
</comment>
<dbReference type="GO" id="GO:0051287">
    <property type="term" value="F:NAD binding"/>
    <property type="evidence" value="ECO:0007669"/>
    <property type="project" value="UniProtKB-UniRule"/>
</dbReference>
<dbReference type="FunFam" id="3.40.50.720:FF:000037">
    <property type="entry name" value="3-oxoacyl-[acyl-carrier-protein] reductase FabG"/>
    <property type="match status" value="1"/>
</dbReference>
<dbReference type="EC" id="1.1.1.100" evidence="3 12"/>
<dbReference type="UniPathway" id="UPA00094"/>
<dbReference type="InterPro" id="IPR057326">
    <property type="entry name" value="KR_dom"/>
</dbReference>
<comment type="subunit">
    <text evidence="12">Homotetramer.</text>
</comment>
<comment type="similarity">
    <text evidence="2 12">Belongs to the short-chain dehydrogenases/reductases (SDR) family.</text>
</comment>
<dbReference type="NCBIfam" id="NF009466">
    <property type="entry name" value="PRK12826.1-2"/>
    <property type="match status" value="1"/>
</dbReference>
<reference evidence="14" key="1">
    <citation type="submission" date="2008-06" db="EMBL/GenBank/DDBJ databases">
        <title>Complete sequence of Chlorobaculum parvum NCIB 8327.</title>
        <authorList>
            <consortium name="US DOE Joint Genome Institute"/>
            <person name="Lucas S."/>
            <person name="Copeland A."/>
            <person name="Lapidus A."/>
            <person name="Glavina del Rio T."/>
            <person name="Dalin E."/>
            <person name="Tice H."/>
            <person name="Bruce D."/>
            <person name="Goodwin L."/>
            <person name="Pitluck S."/>
            <person name="Schmutz J."/>
            <person name="Larimer F."/>
            <person name="Land M."/>
            <person name="Hauser L."/>
            <person name="Kyrpides N."/>
            <person name="Mikhailova N."/>
            <person name="Zhao F."/>
            <person name="Li T."/>
            <person name="Liu Z."/>
            <person name="Overmann J."/>
            <person name="Bryant D.A."/>
            <person name="Richardson P."/>
        </authorList>
    </citation>
    <scope>NUCLEOTIDE SEQUENCE [LARGE SCALE GENOMIC DNA]</scope>
    <source>
        <strain evidence="14">NCIB 8327</strain>
    </source>
</reference>
<dbReference type="Gene3D" id="3.40.50.720">
    <property type="entry name" value="NAD(P)-binding Rossmann-like Domain"/>
    <property type="match status" value="1"/>
</dbReference>
<dbReference type="InterPro" id="IPR002347">
    <property type="entry name" value="SDR_fam"/>
</dbReference>
<dbReference type="AlphaFoldDB" id="B3QRN5"/>
<keyword evidence="15" id="KW-1185">Reference proteome</keyword>
<dbReference type="PANTHER" id="PTHR42760:SF40">
    <property type="entry name" value="3-OXOACYL-[ACYL-CARRIER-PROTEIN] REDUCTASE, CHLOROPLASTIC"/>
    <property type="match status" value="1"/>
</dbReference>
<evidence type="ECO:0000256" key="9">
    <source>
        <dbReference type="ARBA" id="ARBA00023160"/>
    </source>
</evidence>
<evidence type="ECO:0000256" key="6">
    <source>
        <dbReference type="ARBA" id="ARBA00022857"/>
    </source>
</evidence>